<dbReference type="STRING" id="360910.BAV0268"/>
<dbReference type="KEGG" id="bav:BAV0268"/>
<name>Q2L044_BORA1</name>
<organism evidence="2 3">
    <name type="scientific">Bordetella avium (strain 197N)</name>
    <dbReference type="NCBI Taxonomy" id="360910"/>
    <lineage>
        <taxon>Bacteria</taxon>
        <taxon>Pseudomonadati</taxon>
        <taxon>Pseudomonadota</taxon>
        <taxon>Betaproteobacteria</taxon>
        <taxon>Burkholderiales</taxon>
        <taxon>Alcaligenaceae</taxon>
        <taxon>Bordetella</taxon>
    </lineage>
</organism>
<sequence length="134" mass="15263">MTRYLLPLFDRLSVDAPETVDMAGLHESVALDLDRLLNTRTARSTDLWLDESELDYGVPDFSIQMLRSQGDRETIEVVVACAIRRFEPRLNDVQVKFSFPETDARRGHFLVSARLNAQPKAPQVMFKIGVDLLN</sequence>
<dbReference type="EMBL" id="AM167904">
    <property type="protein sequence ID" value="CAJ47873.1"/>
    <property type="molecule type" value="Genomic_DNA"/>
</dbReference>
<dbReference type="OrthoDB" id="119583at2"/>
<dbReference type="InterPro" id="IPR007048">
    <property type="entry name" value="IraD/Gp25-like"/>
</dbReference>
<dbReference type="InterPro" id="IPR017737">
    <property type="entry name" value="TssE1-like"/>
</dbReference>
<proteinExistence type="predicted"/>
<dbReference type="GeneID" id="92936483"/>
<reference evidence="2 3" key="1">
    <citation type="journal article" date="2006" name="J. Bacteriol.">
        <title>Comparison of the genome sequence of the poultry pathogen Bordetella avium with those of B. bronchiseptica, B. pertussis, and B. parapertussis reveals extensive diversity in surface structures associated with host interaction.</title>
        <authorList>
            <person name="Sebaihia M."/>
            <person name="Preston A."/>
            <person name="Maskell D.J."/>
            <person name="Kuzmiak H."/>
            <person name="Connell T.D."/>
            <person name="King N.D."/>
            <person name="Orndorff P.E."/>
            <person name="Miyamoto D.M."/>
            <person name="Thomson N.R."/>
            <person name="Harris D."/>
            <person name="Goble A."/>
            <person name="Lord A."/>
            <person name="Murphy L."/>
            <person name="Quail M.A."/>
            <person name="Rutter S."/>
            <person name="Squares R."/>
            <person name="Squares S."/>
            <person name="Woodward J."/>
            <person name="Parkhill J."/>
            <person name="Temple L.M."/>
        </authorList>
    </citation>
    <scope>NUCLEOTIDE SEQUENCE [LARGE SCALE GENOMIC DNA]</scope>
    <source>
        <strain evidence="2 3">197N</strain>
    </source>
</reference>
<evidence type="ECO:0000313" key="3">
    <source>
        <dbReference type="Proteomes" id="UP000001977"/>
    </source>
</evidence>
<keyword evidence="3" id="KW-1185">Reference proteome</keyword>
<evidence type="ECO:0000259" key="1">
    <source>
        <dbReference type="Pfam" id="PF04965"/>
    </source>
</evidence>
<protein>
    <recommendedName>
        <fullName evidence="1">IraD/Gp25-like domain-containing protein</fullName>
    </recommendedName>
</protein>
<dbReference type="HOGENOM" id="CLU_102944_1_1_4"/>
<evidence type="ECO:0000313" key="2">
    <source>
        <dbReference type="EMBL" id="CAJ47873.1"/>
    </source>
</evidence>
<dbReference type="NCBIfam" id="TIGR03357">
    <property type="entry name" value="VI_zyme"/>
    <property type="match status" value="1"/>
</dbReference>
<dbReference type="Pfam" id="PF04965">
    <property type="entry name" value="GPW_gp25"/>
    <property type="match status" value="1"/>
</dbReference>
<dbReference type="PANTHER" id="PTHR38595">
    <property type="entry name" value="CYTOPLASMIC PROTEIN-RELATED"/>
    <property type="match status" value="1"/>
</dbReference>
<dbReference type="Proteomes" id="UP000001977">
    <property type="component" value="Chromosome"/>
</dbReference>
<dbReference type="RefSeq" id="WP_012415970.1">
    <property type="nucleotide sequence ID" value="NC_010645.1"/>
</dbReference>
<dbReference type="SUPFAM" id="SSF160719">
    <property type="entry name" value="gpW/gp25-like"/>
    <property type="match status" value="1"/>
</dbReference>
<gene>
    <name evidence="2" type="ordered locus">BAV0268</name>
</gene>
<dbReference type="Gene3D" id="3.10.450.40">
    <property type="match status" value="1"/>
</dbReference>
<dbReference type="AlphaFoldDB" id="Q2L044"/>
<dbReference type="PANTHER" id="PTHR38595:SF2">
    <property type="entry name" value="TYPE VI SECRETION SYSTEM BASEPLATE SUBUNIT TSSE"/>
    <property type="match status" value="1"/>
</dbReference>
<dbReference type="eggNOG" id="COG3518">
    <property type="taxonomic scope" value="Bacteria"/>
</dbReference>
<feature type="domain" description="IraD/Gp25-like" evidence="1">
    <location>
        <begin position="25"/>
        <end position="119"/>
    </location>
</feature>
<accession>Q2L044</accession>
<dbReference type="InterPro" id="IPR053176">
    <property type="entry name" value="T6SS_TssE1-like"/>
</dbReference>